<dbReference type="EMBL" id="PXYL01000014">
    <property type="protein sequence ID" value="PSJ57403.1"/>
    <property type="molecule type" value="Genomic_DNA"/>
</dbReference>
<comment type="caution">
    <text evidence="1">The sequence shown here is derived from an EMBL/GenBank/DDBJ whole genome shotgun (WGS) entry which is preliminary data.</text>
</comment>
<gene>
    <name evidence="1" type="ORF">C7I85_22730</name>
</gene>
<dbReference type="AlphaFoldDB" id="A0A2P7S4J8"/>
<sequence>MHVAPIDQMDEGMDMLRTCWAALQDMSVLDDKMVLSIRCTLAVAIETLKPVRETVNKAHGEGRI</sequence>
<reference evidence="1 2" key="1">
    <citation type="submission" date="2018-03" db="EMBL/GenBank/DDBJ databases">
        <title>The draft genome of Mesorhizobium soli JCM 19897.</title>
        <authorList>
            <person name="Li L."/>
            <person name="Liu L."/>
            <person name="Liang L."/>
            <person name="Wang T."/>
            <person name="Zhang X."/>
        </authorList>
    </citation>
    <scope>NUCLEOTIDE SEQUENCE [LARGE SCALE GENOMIC DNA]</scope>
    <source>
        <strain evidence="1 2">JCM 19897</strain>
    </source>
</reference>
<keyword evidence="2" id="KW-1185">Reference proteome</keyword>
<name>A0A2P7S4J8_9HYPH</name>
<protein>
    <submittedName>
        <fullName evidence="1">Uncharacterized protein</fullName>
    </submittedName>
</protein>
<accession>A0A2P7S4J8</accession>
<organism evidence="1 2">
    <name type="scientific">Pseudaminobacter soli</name>
    <name type="common">ex Li et al. 2025</name>
    <dbReference type="NCBI Taxonomy" id="1295366"/>
    <lineage>
        <taxon>Bacteria</taxon>
        <taxon>Pseudomonadati</taxon>
        <taxon>Pseudomonadota</taxon>
        <taxon>Alphaproteobacteria</taxon>
        <taxon>Hyphomicrobiales</taxon>
        <taxon>Phyllobacteriaceae</taxon>
        <taxon>Pseudaminobacter</taxon>
    </lineage>
</organism>
<evidence type="ECO:0000313" key="1">
    <source>
        <dbReference type="EMBL" id="PSJ57403.1"/>
    </source>
</evidence>
<dbReference type="Proteomes" id="UP000240653">
    <property type="component" value="Unassembled WGS sequence"/>
</dbReference>
<evidence type="ECO:0000313" key="2">
    <source>
        <dbReference type="Proteomes" id="UP000240653"/>
    </source>
</evidence>
<proteinExistence type="predicted"/>